<evidence type="ECO:0000256" key="3">
    <source>
        <dbReference type="ARBA" id="ARBA00023015"/>
    </source>
</evidence>
<dbReference type="GO" id="GO:0001228">
    <property type="term" value="F:DNA-binding transcription activator activity, RNA polymerase II-specific"/>
    <property type="evidence" value="ECO:0007669"/>
    <property type="project" value="TreeGrafter"/>
</dbReference>
<comment type="caution">
    <text evidence="9">The sequence shown here is derived from an EMBL/GenBank/DDBJ whole genome shotgun (WGS) entry which is preliminary data.</text>
</comment>
<dbReference type="EMBL" id="JAULSR010000004">
    <property type="protein sequence ID" value="KAK0621637.1"/>
    <property type="molecule type" value="Genomic_DNA"/>
</dbReference>
<keyword evidence="5" id="KW-0804">Transcription</keyword>
<organism evidence="9 10">
    <name type="scientific">Bombardia bombarda</name>
    <dbReference type="NCBI Taxonomy" id="252184"/>
    <lineage>
        <taxon>Eukaryota</taxon>
        <taxon>Fungi</taxon>
        <taxon>Dikarya</taxon>
        <taxon>Ascomycota</taxon>
        <taxon>Pezizomycotina</taxon>
        <taxon>Sordariomycetes</taxon>
        <taxon>Sordariomycetidae</taxon>
        <taxon>Sordariales</taxon>
        <taxon>Lasiosphaeriaceae</taxon>
        <taxon>Bombardia</taxon>
    </lineage>
</organism>
<keyword evidence="10" id="KW-1185">Reference proteome</keyword>
<keyword evidence="3" id="KW-0805">Transcription regulation</keyword>
<name>A0AA40C1M1_9PEZI</name>
<keyword evidence="1" id="KW-0479">Metal-binding</keyword>
<evidence type="ECO:0000259" key="8">
    <source>
        <dbReference type="PROSITE" id="PS50048"/>
    </source>
</evidence>
<dbReference type="Gene3D" id="4.10.240.10">
    <property type="entry name" value="Zn(2)-C6 fungal-type DNA-binding domain"/>
    <property type="match status" value="1"/>
</dbReference>
<dbReference type="PROSITE" id="PS00463">
    <property type="entry name" value="ZN2_CY6_FUNGAL_1"/>
    <property type="match status" value="1"/>
</dbReference>
<evidence type="ECO:0000313" key="10">
    <source>
        <dbReference type="Proteomes" id="UP001174934"/>
    </source>
</evidence>
<feature type="compositionally biased region" description="Low complexity" evidence="7">
    <location>
        <begin position="84"/>
        <end position="101"/>
    </location>
</feature>
<dbReference type="SMART" id="SM00906">
    <property type="entry name" value="Fungal_trans"/>
    <property type="match status" value="1"/>
</dbReference>
<protein>
    <recommendedName>
        <fullName evidence="8">Zn(2)-C6 fungal-type domain-containing protein</fullName>
    </recommendedName>
</protein>
<dbReference type="CDD" id="cd12148">
    <property type="entry name" value="fungal_TF_MHR"/>
    <property type="match status" value="1"/>
</dbReference>
<dbReference type="InterPro" id="IPR036864">
    <property type="entry name" value="Zn2-C6_fun-type_DNA-bd_sf"/>
</dbReference>
<dbReference type="SMART" id="SM00066">
    <property type="entry name" value="GAL4"/>
    <property type="match status" value="1"/>
</dbReference>
<dbReference type="PROSITE" id="PS50048">
    <property type="entry name" value="ZN2_CY6_FUNGAL_2"/>
    <property type="match status" value="1"/>
</dbReference>
<keyword evidence="6" id="KW-0539">Nucleus</keyword>
<dbReference type="PANTHER" id="PTHR31944:SF131">
    <property type="entry name" value="HEME-RESPONSIVE ZINC FINGER TRANSCRIPTION FACTOR HAP1"/>
    <property type="match status" value="1"/>
</dbReference>
<reference evidence="9" key="1">
    <citation type="submission" date="2023-06" db="EMBL/GenBank/DDBJ databases">
        <title>Genome-scale phylogeny and comparative genomics of the fungal order Sordariales.</title>
        <authorList>
            <consortium name="Lawrence Berkeley National Laboratory"/>
            <person name="Hensen N."/>
            <person name="Bonometti L."/>
            <person name="Westerberg I."/>
            <person name="Brannstrom I.O."/>
            <person name="Guillou S."/>
            <person name="Cros-Aarteil S."/>
            <person name="Calhoun S."/>
            <person name="Haridas S."/>
            <person name="Kuo A."/>
            <person name="Mondo S."/>
            <person name="Pangilinan J."/>
            <person name="Riley R."/>
            <person name="LaButti K."/>
            <person name="Andreopoulos B."/>
            <person name="Lipzen A."/>
            <person name="Chen C."/>
            <person name="Yanf M."/>
            <person name="Daum C."/>
            <person name="Ng V."/>
            <person name="Clum A."/>
            <person name="Steindorff A."/>
            <person name="Ohm R."/>
            <person name="Martin F."/>
            <person name="Silar P."/>
            <person name="Natvig D."/>
            <person name="Lalanne C."/>
            <person name="Gautier V."/>
            <person name="Ament-velasquez S.L."/>
            <person name="Kruys A."/>
            <person name="Hutchinson M.I."/>
            <person name="Powell A.J."/>
            <person name="Barry K."/>
            <person name="Miller A.N."/>
            <person name="Grigoriev I.V."/>
            <person name="Debuchy R."/>
            <person name="Gladieux P."/>
            <person name="Thoren M.H."/>
            <person name="Johannesson H."/>
        </authorList>
    </citation>
    <scope>NUCLEOTIDE SEQUENCE</scope>
    <source>
        <strain evidence="9">SMH3391-2</strain>
    </source>
</reference>
<keyword evidence="4" id="KW-0238">DNA-binding</keyword>
<dbReference type="Proteomes" id="UP001174934">
    <property type="component" value="Unassembled WGS sequence"/>
</dbReference>
<feature type="region of interest" description="Disordered" evidence="7">
    <location>
        <begin position="84"/>
        <end position="109"/>
    </location>
</feature>
<dbReference type="Pfam" id="PF04082">
    <property type="entry name" value="Fungal_trans"/>
    <property type="match status" value="1"/>
</dbReference>
<feature type="domain" description="Zn(2)-C6 fungal-type" evidence="8">
    <location>
        <begin position="18"/>
        <end position="48"/>
    </location>
</feature>
<dbReference type="InterPro" id="IPR007219">
    <property type="entry name" value="XnlR_reg_dom"/>
</dbReference>
<dbReference type="PANTHER" id="PTHR31944">
    <property type="entry name" value="HEME-RESPONSIVE ZINC FINGER TRANSCRIPTION FACTOR HAP1"/>
    <property type="match status" value="1"/>
</dbReference>
<dbReference type="InterPro" id="IPR051430">
    <property type="entry name" value="Fungal_TF_Env_Response"/>
</dbReference>
<feature type="region of interest" description="Disordered" evidence="7">
    <location>
        <begin position="52"/>
        <end position="71"/>
    </location>
</feature>
<evidence type="ECO:0000256" key="5">
    <source>
        <dbReference type="ARBA" id="ARBA00023163"/>
    </source>
</evidence>
<dbReference type="GO" id="GO:0006351">
    <property type="term" value="P:DNA-templated transcription"/>
    <property type="evidence" value="ECO:0007669"/>
    <property type="project" value="InterPro"/>
</dbReference>
<gene>
    <name evidence="9" type="ORF">B0T17DRAFT_591484</name>
</gene>
<evidence type="ECO:0000313" key="9">
    <source>
        <dbReference type="EMBL" id="KAK0621637.1"/>
    </source>
</evidence>
<dbReference type="GO" id="GO:0000978">
    <property type="term" value="F:RNA polymerase II cis-regulatory region sequence-specific DNA binding"/>
    <property type="evidence" value="ECO:0007669"/>
    <property type="project" value="TreeGrafter"/>
</dbReference>
<dbReference type="Pfam" id="PF00172">
    <property type="entry name" value="Zn_clus"/>
    <property type="match status" value="1"/>
</dbReference>
<dbReference type="CDD" id="cd00067">
    <property type="entry name" value="GAL4"/>
    <property type="match status" value="1"/>
</dbReference>
<dbReference type="SUPFAM" id="SSF57701">
    <property type="entry name" value="Zn2/Cys6 DNA-binding domain"/>
    <property type="match status" value="1"/>
</dbReference>
<evidence type="ECO:0000256" key="6">
    <source>
        <dbReference type="ARBA" id="ARBA00023242"/>
    </source>
</evidence>
<evidence type="ECO:0000256" key="4">
    <source>
        <dbReference type="ARBA" id="ARBA00023125"/>
    </source>
</evidence>
<evidence type="ECO:0000256" key="2">
    <source>
        <dbReference type="ARBA" id="ARBA00022833"/>
    </source>
</evidence>
<accession>A0AA40C1M1</accession>
<evidence type="ECO:0000256" key="1">
    <source>
        <dbReference type="ARBA" id="ARBA00022723"/>
    </source>
</evidence>
<dbReference type="InterPro" id="IPR001138">
    <property type="entry name" value="Zn2Cys6_DnaBD"/>
</dbReference>
<keyword evidence="2" id="KW-0862">Zinc</keyword>
<dbReference type="AlphaFoldDB" id="A0AA40C1M1"/>
<proteinExistence type="predicted"/>
<evidence type="ECO:0000256" key="7">
    <source>
        <dbReference type="SAM" id="MobiDB-lite"/>
    </source>
</evidence>
<sequence length="751" mass="83699">MASSSTEPERRHRRPVVSCSLCRRRKLRCNRETPCSNCVRSRTEACVYENSIHPPASRSPRQLALSTDGSTTTSISSAAALLVPSQPSTASSPTSQPPSASEIESMKSRIRQLEEKLSKTTPNSMFFSSAPSSSSDVEITASRLFGAFHFHRDSSSSQPQPITRSVTHKTRFYGQSHWINGVALLKDVSDMIEPQLRDETSVAYSHIYKCKSLAVLIKSRRTPPWPCPPSTHLPQKDVADELVERYIRTTESVYRILHIPTFKRDYEKLWTPDPPVDIALVIQLKLVMALGATAYDDHFSLRTSATRWIYEAQTWISEPEFKSRLGIQYLQTNILLLLAREALGVGGDSIWVSAGALFRTAVHMGLHRDPSRMPNRSAVAAEMRRRLWNTILEVALQSSLTSGGPPLLSLDDFDTECPRNFDDEQLVAENPIPRPEADYTQMSVAIALRKTYPIRLAIAKQLNDLNSYGTYEDTLRLDSELRIAYKSLRHTMQGYGSRQGPSPSQFEILAVDFLMHRYLSSLHIRFLGPALHETAYAFSRKVVVETSLKIWRAAYPTSLAMVAQTHGGTAPSPSDDHVFGRLVVCGSGFYRVVALQATLLIAIELKAQLQEDEGMGPVQLRPDLLCVLEESKTWCLQCLEAGETNIKGYLLMSVVAAHIDGLVRGLDREQLSICLLKSVEDTGTKCLPILEKMAAQYPADGPVDGLGNISLNEVTDDWDFMISDALFNPSNAMEPTSWIFDDDTAQGMSLW</sequence>
<dbReference type="GO" id="GO:0005634">
    <property type="term" value="C:nucleus"/>
    <property type="evidence" value="ECO:0007669"/>
    <property type="project" value="TreeGrafter"/>
</dbReference>
<dbReference type="GO" id="GO:0008270">
    <property type="term" value="F:zinc ion binding"/>
    <property type="evidence" value="ECO:0007669"/>
    <property type="project" value="InterPro"/>
</dbReference>